<dbReference type="GO" id="GO:0005737">
    <property type="term" value="C:cytoplasm"/>
    <property type="evidence" value="ECO:0007669"/>
    <property type="project" value="UniProtKB-SubCell"/>
</dbReference>
<dbReference type="FunFam" id="3.30.420.40:FF:000012">
    <property type="entry name" value="tRNA N6-adenosine threonylcarbamoyltransferase"/>
    <property type="match status" value="1"/>
</dbReference>
<dbReference type="SUPFAM" id="SSF53067">
    <property type="entry name" value="Actin-like ATPase domain"/>
    <property type="match status" value="2"/>
</dbReference>
<feature type="domain" description="Gcp-like" evidence="9">
    <location>
        <begin position="24"/>
        <end position="308"/>
    </location>
</feature>
<keyword evidence="5 8" id="KW-0408">Iron</keyword>
<dbReference type="PANTHER" id="PTHR11735">
    <property type="entry name" value="TRNA N6-ADENOSINE THREONYLCARBAMOYLTRANSFERASE"/>
    <property type="match status" value="1"/>
</dbReference>
<comment type="catalytic activity">
    <reaction evidence="7 8">
        <text>L-threonylcarbamoyladenylate + adenosine(37) in tRNA = N(6)-L-threonylcarbamoyladenosine(37) in tRNA + AMP + H(+)</text>
        <dbReference type="Rhea" id="RHEA:37059"/>
        <dbReference type="Rhea" id="RHEA-COMP:10162"/>
        <dbReference type="Rhea" id="RHEA-COMP:10163"/>
        <dbReference type="ChEBI" id="CHEBI:15378"/>
        <dbReference type="ChEBI" id="CHEBI:73682"/>
        <dbReference type="ChEBI" id="CHEBI:74411"/>
        <dbReference type="ChEBI" id="CHEBI:74418"/>
        <dbReference type="ChEBI" id="CHEBI:456215"/>
        <dbReference type="EC" id="2.3.1.234"/>
    </reaction>
</comment>
<evidence type="ECO:0000256" key="6">
    <source>
        <dbReference type="ARBA" id="ARBA00023315"/>
    </source>
</evidence>
<evidence type="ECO:0000259" key="9">
    <source>
        <dbReference type="Pfam" id="PF00814"/>
    </source>
</evidence>
<sequence length="339" mass="36557">MMVLGIESSCDETSASLVQDGEIVLSNVIYSQLIHQQYGGVVPELAARDHLNRVSQVAEEALTKAGADHGRLDLIAVTNKPGLAGALLVGYSYAQGLALSLGKPLVPVNHVAGHIYSAFLSRPDLKLPLLALAVSGGHTSLFFMDRDHKISLLGQTLDDAAGEAFDKSAKMMGLGYPGGPLIERLAAANKTKPVKFPRALLGQDSLDFSFSGLKTAVLNHLQSREKGGVSDEELSSICAGFQEAVFEVLVEKLRRAALLTNCHTMAVVGGVASNQALREKMVWFGRQEGQEMIIPDPELCTDNAAMIACCGYHLYRNSPDKQFEYKVSARAVWPRYQTS</sequence>
<dbReference type="InterPro" id="IPR043129">
    <property type="entry name" value="ATPase_NBD"/>
</dbReference>
<dbReference type="PANTHER" id="PTHR11735:SF6">
    <property type="entry name" value="TRNA N6-ADENOSINE THREONYLCARBAMOYLTRANSFERASE, MITOCHONDRIAL"/>
    <property type="match status" value="1"/>
</dbReference>
<dbReference type="NCBIfam" id="TIGR00329">
    <property type="entry name" value="gcp_kae1"/>
    <property type="match status" value="1"/>
</dbReference>
<dbReference type="EC" id="2.3.1.234" evidence="8"/>
<dbReference type="GO" id="GO:0061711">
    <property type="term" value="F:tRNA N(6)-L-threonylcarbamoyladenine synthase activity"/>
    <property type="evidence" value="ECO:0007669"/>
    <property type="project" value="UniProtKB-EC"/>
</dbReference>
<feature type="binding site" evidence="8">
    <location>
        <position position="183"/>
    </location>
    <ligand>
        <name>substrate</name>
    </ligand>
</feature>
<keyword evidence="4 8" id="KW-0479">Metal-binding</keyword>
<feature type="binding site" evidence="8">
    <location>
        <position position="114"/>
    </location>
    <ligand>
        <name>Fe cation</name>
        <dbReference type="ChEBI" id="CHEBI:24875"/>
    </ligand>
</feature>
<dbReference type="GO" id="GO:0002949">
    <property type="term" value="P:tRNA threonylcarbamoyladenosine modification"/>
    <property type="evidence" value="ECO:0007669"/>
    <property type="project" value="UniProtKB-UniRule"/>
</dbReference>
<evidence type="ECO:0000256" key="2">
    <source>
        <dbReference type="ARBA" id="ARBA00022679"/>
    </source>
</evidence>
<name>A0A1F5RIC5_9BACT</name>
<comment type="cofactor">
    <cofactor evidence="8">
        <name>Fe(2+)</name>
        <dbReference type="ChEBI" id="CHEBI:29033"/>
    </cofactor>
    <text evidence="8">Binds 1 Fe(2+) ion per subunit.</text>
</comment>
<evidence type="ECO:0000256" key="7">
    <source>
        <dbReference type="ARBA" id="ARBA00048117"/>
    </source>
</evidence>
<keyword evidence="3 8" id="KW-0819">tRNA processing</keyword>
<feature type="binding site" evidence="8">
    <location>
        <position position="179"/>
    </location>
    <ligand>
        <name>substrate</name>
    </ligand>
</feature>
<keyword evidence="2 8" id="KW-0808">Transferase</keyword>
<dbReference type="InterPro" id="IPR000905">
    <property type="entry name" value="Gcp-like_dom"/>
</dbReference>
<evidence type="ECO:0000256" key="4">
    <source>
        <dbReference type="ARBA" id="ARBA00022723"/>
    </source>
</evidence>
<dbReference type="NCBIfam" id="TIGR03723">
    <property type="entry name" value="T6A_TsaD_YgjD"/>
    <property type="match status" value="1"/>
</dbReference>
<evidence type="ECO:0000313" key="11">
    <source>
        <dbReference type="Proteomes" id="UP000177230"/>
    </source>
</evidence>
<evidence type="ECO:0000256" key="3">
    <source>
        <dbReference type="ARBA" id="ARBA00022694"/>
    </source>
</evidence>
<comment type="similarity">
    <text evidence="8">Belongs to the KAE1 / TsaD family.</text>
</comment>
<dbReference type="FunFam" id="3.30.420.40:FF:000040">
    <property type="entry name" value="tRNA N6-adenosine threonylcarbamoyltransferase"/>
    <property type="match status" value="1"/>
</dbReference>
<organism evidence="10 11">
    <name type="scientific">Candidatus Edwardsbacteria bacterium GWF2_54_11</name>
    <dbReference type="NCBI Taxonomy" id="1817851"/>
    <lineage>
        <taxon>Bacteria</taxon>
        <taxon>Candidatus Edwardsiibacteriota</taxon>
    </lineage>
</organism>
<keyword evidence="6 8" id="KW-0012">Acyltransferase</keyword>
<dbReference type="InterPro" id="IPR017861">
    <property type="entry name" value="KAE1/TsaD"/>
</dbReference>
<keyword evidence="1 8" id="KW-0963">Cytoplasm</keyword>
<feature type="binding site" evidence="8">
    <location>
        <position position="110"/>
    </location>
    <ligand>
        <name>Fe cation</name>
        <dbReference type="ChEBI" id="CHEBI:24875"/>
    </ligand>
</feature>
<comment type="caution">
    <text evidence="10">The sequence shown here is derived from an EMBL/GenBank/DDBJ whole genome shotgun (WGS) entry which is preliminary data.</text>
</comment>
<proteinExistence type="inferred from homology"/>
<dbReference type="HAMAP" id="MF_01445">
    <property type="entry name" value="TsaD"/>
    <property type="match status" value="1"/>
</dbReference>
<comment type="subcellular location">
    <subcellularLocation>
        <location evidence="8">Cytoplasm</location>
    </subcellularLocation>
</comment>
<feature type="binding site" evidence="8">
    <location>
        <position position="302"/>
    </location>
    <ligand>
        <name>Fe cation</name>
        <dbReference type="ChEBI" id="CHEBI:24875"/>
    </ligand>
</feature>
<dbReference type="Pfam" id="PF00814">
    <property type="entry name" value="TsaD"/>
    <property type="match status" value="1"/>
</dbReference>
<feature type="binding site" evidence="8">
    <location>
        <begin position="133"/>
        <end position="137"/>
    </location>
    <ligand>
        <name>substrate</name>
    </ligand>
</feature>
<dbReference type="PRINTS" id="PR00789">
    <property type="entry name" value="OSIALOPTASE"/>
</dbReference>
<dbReference type="AlphaFoldDB" id="A0A1F5RIC5"/>
<dbReference type="GO" id="GO:0005506">
    <property type="term" value="F:iron ion binding"/>
    <property type="evidence" value="ECO:0007669"/>
    <property type="project" value="UniProtKB-UniRule"/>
</dbReference>
<dbReference type="EMBL" id="MFFM01000007">
    <property type="protein sequence ID" value="OGF14170.1"/>
    <property type="molecule type" value="Genomic_DNA"/>
</dbReference>
<feature type="binding site" evidence="8">
    <location>
        <position position="274"/>
    </location>
    <ligand>
        <name>substrate</name>
    </ligand>
</feature>
<evidence type="ECO:0000256" key="1">
    <source>
        <dbReference type="ARBA" id="ARBA00022490"/>
    </source>
</evidence>
<reference evidence="10 11" key="1">
    <citation type="journal article" date="2016" name="Nat. Commun.">
        <title>Thousands of microbial genomes shed light on interconnected biogeochemical processes in an aquifer system.</title>
        <authorList>
            <person name="Anantharaman K."/>
            <person name="Brown C.T."/>
            <person name="Hug L.A."/>
            <person name="Sharon I."/>
            <person name="Castelle C.J."/>
            <person name="Probst A.J."/>
            <person name="Thomas B.C."/>
            <person name="Singh A."/>
            <person name="Wilkins M.J."/>
            <person name="Karaoz U."/>
            <person name="Brodie E.L."/>
            <person name="Williams K.H."/>
            <person name="Hubbard S.S."/>
            <person name="Banfield J.F."/>
        </authorList>
    </citation>
    <scope>NUCLEOTIDE SEQUENCE [LARGE SCALE GENOMIC DNA]</scope>
</reference>
<evidence type="ECO:0000313" key="10">
    <source>
        <dbReference type="EMBL" id="OGF14170.1"/>
    </source>
</evidence>
<dbReference type="InterPro" id="IPR022450">
    <property type="entry name" value="TsaD"/>
</dbReference>
<comment type="function">
    <text evidence="8">Required for the formation of a threonylcarbamoyl group on adenosine at position 37 (t(6)A37) in tRNAs that read codons beginning with adenine. Is involved in the transfer of the threonylcarbamoyl moiety of threonylcarbamoyl-AMP (TC-AMP) to the N6 group of A37, together with TsaE and TsaB. TsaD likely plays a direct catalytic role in this reaction.</text>
</comment>
<dbReference type="CDD" id="cd24133">
    <property type="entry name" value="ASKHA_NBD_TsaD_bac"/>
    <property type="match status" value="1"/>
</dbReference>
<gene>
    <name evidence="8" type="primary">tsaD</name>
    <name evidence="10" type="ORF">A2024_07450</name>
</gene>
<feature type="binding site" evidence="8">
    <location>
        <position position="166"/>
    </location>
    <ligand>
        <name>substrate</name>
    </ligand>
</feature>
<evidence type="ECO:0000256" key="5">
    <source>
        <dbReference type="ARBA" id="ARBA00023004"/>
    </source>
</evidence>
<dbReference type="Proteomes" id="UP000177230">
    <property type="component" value="Unassembled WGS sequence"/>
</dbReference>
<accession>A0A1F5RIC5</accession>
<protein>
    <recommendedName>
        <fullName evidence="8">tRNA N6-adenosine threonylcarbamoyltransferase</fullName>
        <ecNumber evidence="8">2.3.1.234</ecNumber>
    </recommendedName>
    <alternativeName>
        <fullName evidence="8">N6-L-threonylcarbamoyladenine synthase</fullName>
        <shortName evidence="8">t(6)A synthase</shortName>
    </alternativeName>
    <alternativeName>
        <fullName evidence="8">t(6)A37 threonylcarbamoyladenosine biosynthesis protein TsaD</fullName>
    </alternativeName>
    <alternativeName>
        <fullName evidence="8">tRNA threonylcarbamoyladenosine biosynthesis protein TsaD</fullName>
    </alternativeName>
</protein>
<dbReference type="Gene3D" id="3.30.420.40">
    <property type="match status" value="2"/>
</dbReference>
<evidence type="ECO:0000256" key="8">
    <source>
        <dbReference type="HAMAP-Rule" id="MF_01445"/>
    </source>
</evidence>